<keyword evidence="1" id="KW-0812">Transmembrane</keyword>
<organism evidence="3 4">
    <name type="scientific">Loigolactobacillus coryniformis subsp. coryniformis KCTC 3167 = DSM 20001</name>
    <dbReference type="NCBI Taxonomy" id="913848"/>
    <lineage>
        <taxon>Bacteria</taxon>
        <taxon>Bacillati</taxon>
        <taxon>Bacillota</taxon>
        <taxon>Bacilli</taxon>
        <taxon>Lactobacillales</taxon>
        <taxon>Lactobacillaceae</taxon>
        <taxon>Loigolactobacillus</taxon>
    </lineage>
</organism>
<dbReference type="InterPro" id="IPR032834">
    <property type="entry name" value="NatK-like_C"/>
</dbReference>
<dbReference type="Proteomes" id="UP000051181">
    <property type="component" value="Unassembled WGS sequence"/>
</dbReference>
<feature type="transmembrane region" description="Helical" evidence="1">
    <location>
        <begin position="71"/>
        <end position="94"/>
    </location>
</feature>
<comment type="caution">
    <text evidence="3">The sequence shown here is derived from an EMBL/GenBank/DDBJ whole genome shotgun (WGS) entry which is preliminary data.</text>
</comment>
<dbReference type="PATRIC" id="fig|913848.6.peg.2010"/>
<feature type="transmembrane region" description="Helical" evidence="1">
    <location>
        <begin position="139"/>
        <end position="164"/>
    </location>
</feature>
<sequence length="412" mass="47685">MLLIFRLKPSKRRINHLAIIALGIGQIFLQIIVGFWPLWYWVFGMLVNLLWMFLTLYWSEKVNLSVKLYHLSKAFILAEFWASLSWQLYCYLLLQLKLPQWNELIFMFSCYVLLFITFFKLEKKPKYQYALLNIKKREVISAIVTASMVFMISNLGFALTNTFLNLGDSVTIFMMRTFIDLCGILLLKLQENQRYESFLKGDLTAINNMFQSQYEQYQAYRESSQLVNQRFHDLKHQLDVLALEDDADKRKIYLSQLRKGITQYRSAVKTGNAIADVILTRKNTYCIQNKITFTCIADGALLNMIETMDLCSLLGNALDNAIESSLKIADTEKRLINLRIAQKANFILFSLENYVEAPPSFEGGLPKTTKSDQQQHGYGLKSIDYIANKYNGSLTVGVKDNWFSIKVLLPLT</sequence>
<dbReference type="eggNOG" id="COG3290">
    <property type="taxonomic scope" value="Bacteria"/>
</dbReference>
<dbReference type="AlphaFoldDB" id="A0A0R1FB32"/>
<feature type="transmembrane region" description="Helical" evidence="1">
    <location>
        <begin position="14"/>
        <end position="32"/>
    </location>
</feature>
<proteinExistence type="predicted"/>
<name>A0A0R1FB32_9LACO</name>
<dbReference type="CDD" id="cd16935">
    <property type="entry name" value="HATPase_AgrC-ComD-like"/>
    <property type="match status" value="1"/>
</dbReference>
<dbReference type="Gene3D" id="3.30.565.10">
    <property type="entry name" value="Histidine kinase-like ATPase, C-terminal domain"/>
    <property type="match status" value="1"/>
</dbReference>
<evidence type="ECO:0000259" key="2">
    <source>
        <dbReference type="Pfam" id="PF14501"/>
    </source>
</evidence>
<keyword evidence="1" id="KW-0472">Membrane</keyword>
<evidence type="ECO:0000313" key="3">
    <source>
        <dbReference type="EMBL" id="KRK18908.1"/>
    </source>
</evidence>
<dbReference type="PANTHER" id="PTHR40448:SF1">
    <property type="entry name" value="TWO-COMPONENT SENSOR HISTIDINE KINASE"/>
    <property type="match status" value="1"/>
</dbReference>
<gene>
    <name evidence="3" type="ORF">FD22_GL001968</name>
</gene>
<accession>A0A0R1FB32</accession>
<evidence type="ECO:0000313" key="4">
    <source>
        <dbReference type="Proteomes" id="UP000051181"/>
    </source>
</evidence>
<keyword evidence="1" id="KW-1133">Transmembrane helix</keyword>
<dbReference type="SUPFAM" id="SSF55874">
    <property type="entry name" value="ATPase domain of HSP90 chaperone/DNA topoisomerase II/histidine kinase"/>
    <property type="match status" value="1"/>
</dbReference>
<dbReference type="GO" id="GO:0042802">
    <property type="term" value="F:identical protein binding"/>
    <property type="evidence" value="ECO:0007669"/>
    <property type="project" value="TreeGrafter"/>
</dbReference>
<dbReference type="RefSeq" id="WP_056943252.1">
    <property type="nucleotide sequence ID" value="NZ_AZCN01000006.1"/>
</dbReference>
<feature type="transmembrane region" description="Helical" evidence="1">
    <location>
        <begin position="38"/>
        <end position="59"/>
    </location>
</feature>
<reference evidence="3 4" key="1">
    <citation type="journal article" date="2015" name="Genome Announc.">
        <title>Expanding the biotechnology potential of lactobacilli through comparative genomics of 213 strains and associated genera.</title>
        <authorList>
            <person name="Sun Z."/>
            <person name="Harris H.M."/>
            <person name="McCann A."/>
            <person name="Guo C."/>
            <person name="Argimon S."/>
            <person name="Zhang W."/>
            <person name="Yang X."/>
            <person name="Jeffery I.B."/>
            <person name="Cooney J.C."/>
            <person name="Kagawa T.F."/>
            <person name="Liu W."/>
            <person name="Song Y."/>
            <person name="Salvetti E."/>
            <person name="Wrobel A."/>
            <person name="Rasinkangas P."/>
            <person name="Parkhill J."/>
            <person name="Rea M.C."/>
            <person name="O'Sullivan O."/>
            <person name="Ritari J."/>
            <person name="Douillard F.P."/>
            <person name="Paul Ross R."/>
            <person name="Yang R."/>
            <person name="Briner A.E."/>
            <person name="Felis G.E."/>
            <person name="de Vos W.M."/>
            <person name="Barrangou R."/>
            <person name="Klaenhammer T.R."/>
            <person name="Caufield P.W."/>
            <person name="Cui Y."/>
            <person name="Zhang H."/>
            <person name="O'Toole P.W."/>
        </authorList>
    </citation>
    <scope>NUCLEOTIDE SEQUENCE [LARGE SCALE GENOMIC DNA]</scope>
    <source>
        <strain evidence="3 4">DSM 20001</strain>
    </source>
</reference>
<feature type="domain" description="Sensor histidine kinase NatK-like C-terminal" evidence="2">
    <location>
        <begin position="306"/>
        <end position="410"/>
    </location>
</feature>
<dbReference type="Pfam" id="PF14501">
    <property type="entry name" value="HATPase_c_5"/>
    <property type="match status" value="1"/>
</dbReference>
<dbReference type="GeneID" id="65917947"/>
<evidence type="ECO:0000256" key="1">
    <source>
        <dbReference type="SAM" id="Phobius"/>
    </source>
</evidence>
<protein>
    <recommendedName>
        <fullName evidence="2">Sensor histidine kinase NatK-like C-terminal domain-containing protein</fullName>
    </recommendedName>
</protein>
<dbReference type="EMBL" id="AZCN01000006">
    <property type="protein sequence ID" value="KRK18908.1"/>
    <property type="molecule type" value="Genomic_DNA"/>
</dbReference>
<dbReference type="InterPro" id="IPR036890">
    <property type="entry name" value="HATPase_C_sf"/>
</dbReference>
<dbReference type="PANTHER" id="PTHR40448">
    <property type="entry name" value="TWO-COMPONENT SENSOR HISTIDINE KINASE"/>
    <property type="match status" value="1"/>
</dbReference>
<feature type="transmembrane region" description="Helical" evidence="1">
    <location>
        <begin position="100"/>
        <end position="119"/>
    </location>
</feature>